<dbReference type="Proteomes" id="UP000078397">
    <property type="component" value="Unassembled WGS sequence"/>
</dbReference>
<sequence length="545" mass="61845">MAQGTEGEGSKRKRPSAGEKPAKRRRPSSEESEDPNAKILLMEQGILESKKNYNDITVLLSTAGDYEKGEPESMLAAVALCRIFVRLLAQGALIARKSSSGKDAVVVSWLKDQFSQYKTLLVNLLGEEELAVTALTLGMRLLKAEGEFLYDKEEYSFPTAFMENIVKAVLLSDNDDVRRAYIEEFAEQYDDIRYFTFKSVRSIIESLTEEDESEDVFDRVFALISALDGVPESAEDLEDFYVPKPKKKSHPLRSITQHKKQGQEAWLALMGVVDSKDQRKRLLDIISTIIAPWLTKPELLADFLTNCYNAGGSMSLLALSGVFYLIQERNLDYPSFYPKLYSLLDRDILHSKHRSRFFRLLDTFLASTHLPASLVASFLKRLSRLALNAPPSAIAFVIPWIYNVLKRHPTCTFMVHRVIKDPEEKQRIKDHGFEDPFVADEADPTQTRAIDSCLWELVQLQSHYHPNVATIAKVMSEQFTKQSYNMEDFLDHSYASLLDAELGKDVKKAPVIEFQIPKRIFLPLDEPATTPDSLLVRLWDFGTPA</sequence>
<comment type="caution">
    <text evidence="4">The sequence shown here is derived from an EMBL/GenBank/DDBJ whole genome shotgun (WGS) entry which is preliminary data.</text>
</comment>
<dbReference type="PANTHER" id="PTHR12455:SF0">
    <property type="entry name" value="NUCLEOLAR COMPLEX PROTEIN 4 HOMOLOG"/>
    <property type="match status" value="1"/>
</dbReference>
<dbReference type="GeneID" id="28844318"/>
<gene>
    <name evidence="4" type="ORF">VFPPC_00274</name>
</gene>
<feature type="region of interest" description="Disordered" evidence="2">
    <location>
        <begin position="1"/>
        <end position="37"/>
    </location>
</feature>
<name>A0A179G321_METCM</name>
<dbReference type="RefSeq" id="XP_018148337.1">
    <property type="nucleotide sequence ID" value="XM_018280324.1"/>
</dbReference>
<dbReference type="GO" id="GO:0000480">
    <property type="term" value="P:endonucleolytic cleavage in 5'-ETS of tricistronic rRNA transcript (SSU-rRNA, 5.8S rRNA, LSU-rRNA)"/>
    <property type="evidence" value="ECO:0007669"/>
    <property type="project" value="EnsemblFungi"/>
</dbReference>
<dbReference type="AlphaFoldDB" id="A0A179G321"/>
<dbReference type="GO" id="GO:0000472">
    <property type="term" value="P:endonucleolytic cleavage to generate mature 5'-end of SSU-rRNA from (SSU-rRNA, 5.8S rRNA, LSU-rRNA)"/>
    <property type="evidence" value="ECO:0007669"/>
    <property type="project" value="EnsemblFungi"/>
</dbReference>
<evidence type="ECO:0000256" key="2">
    <source>
        <dbReference type="SAM" id="MobiDB-lite"/>
    </source>
</evidence>
<dbReference type="GO" id="GO:0005829">
    <property type="term" value="C:cytosol"/>
    <property type="evidence" value="ECO:0007669"/>
    <property type="project" value="EnsemblFungi"/>
</dbReference>
<comment type="similarity">
    <text evidence="1">Belongs to the CBF/MAK21 family.</text>
</comment>
<feature type="domain" description="CCAAT-binding factor" evidence="3">
    <location>
        <begin position="315"/>
        <end position="472"/>
    </location>
</feature>
<dbReference type="PANTHER" id="PTHR12455">
    <property type="entry name" value="NUCLEOLAR COMPLEX PROTEIN 4"/>
    <property type="match status" value="1"/>
</dbReference>
<accession>A0A179G321</accession>
<dbReference type="GO" id="GO:0030692">
    <property type="term" value="C:Noc4p-Nop14p complex"/>
    <property type="evidence" value="ECO:0007669"/>
    <property type="project" value="EnsemblFungi"/>
</dbReference>
<evidence type="ECO:0000313" key="4">
    <source>
        <dbReference type="EMBL" id="OAQ72254.1"/>
    </source>
</evidence>
<dbReference type="GO" id="GO:0000447">
    <property type="term" value="P:endonucleolytic cleavage in ITS1 to separate SSU-rRNA from 5.8S rRNA and LSU-rRNA from tricistronic rRNA transcript (SSU-rRNA, 5.8S rRNA, LSU-rRNA)"/>
    <property type="evidence" value="ECO:0007669"/>
    <property type="project" value="EnsemblFungi"/>
</dbReference>
<protein>
    <submittedName>
        <fullName evidence="4">Nucleolar complex protein</fullName>
    </submittedName>
</protein>
<dbReference type="InterPro" id="IPR005612">
    <property type="entry name" value="CCAAT-binding_factor"/>
</dbReference>
<proteinExistence type="inferred from homology"/>
<evidence type="ECO:0000313" key="5">
    <source>
        <dbReference type="Proteomes" id="UP000078397"/>
    </source>
</evidence>
<evidence type="ECO:0000256" key="1">
    <source>
        <dbReference type="ARBA" id="ARBA00007797"/>
    </source>
</evidence>
<dbReference type="GO" id="GO:0032040">
    <property type="term" value="C:small-subunit processome"/>
    <property type="evidence" value="ECO:0007669"/>
    <property type="project" value="EnsemblFungi"/>
</dbReference>
<dbReference type="EMBL" id="LSBJ02000001">
    <property type="protein sequence ID" value="OAQ72254.1"/>
    <property type="molecule type" value="Genomic_DNA"/>
</dbReference>
<evidence type="ECO:0000259" key="3">
    <source>
        <dbReference type="Pfam" id="PF03914"/>
    </source>
</evidence>
<keyword evidence="5" id="KW-1185">Reference proteome</keyword>
<dbReference type="InterPro" id="IPR027193">
    <property type="entry name" value="Noc4"/>
</dbReference>
<organism evidence="4 5">
    <name type="scientific">Pochonia chlamydosporia 170</name>
    <dbReference type="NCBI Taxonomy" id="1380566"/>
    <lineage>
        <taxon>Eukaryota</taxon>
        <taxon>Fungi</taxon>
        <taxon>Dikarya</taxon>
        <taxon>Ascomycota</taxon>
        <taxon>Pezizomycotina</taxon>
        <taxon>Sordariomycetes</taxon>
        <taxon>Hypocreomycetidae</taxon>
        <taxon>Hypocreales</taxon>
        <taxon>Clavicipitaceae</taxon>
        <taxon>Pochonia</taxon>
    </lineage>
</organism>
<reference evidence="4 5" key="1">
    <citation type="journal article" date="2016" name="PLoS Pathog.">
        <title>Biosynthesis of antibiotic leucinostatins in bio-control fungus Purpureocillium lilacinum and their inhibition on phytophthora revealed by genome mining.</title>
        <authorList>
            <person name="Wang G."/>
            <person name="Liu Z."/>
            <person name="Lin R."/>
            <person name="Li E."/>
            <person name="Mao Z."/>
            <person name="Ling J."/>
            <person name="Yang Y."/>
            <person name="Yin W.B."/>
            <person name="Xie B."/>
        </authorList>
    </citation>
    <scope>NUCLEOTIDE SEQUENCE [LARGE SCALE GENOMIC DNA]</scope>
    <source>
        <strain evidence="4">170</strain>
    </source>
</reference>
<dbReference type="STRING" id="1380566.A0A179G321"/>
<dbReference type="KEGG" id="pchm:VFPPC_00274"/>
<dbReference type="OrthoDB" id="10263185at2759"/>
<dbReference type="Pfam" id="PF03914">
    <property type="entry name" value="CBF"/>
    <property type="match status" value="1"/>
</dbReference>